<accession>A0AAJ7X5D5</accession>
<protein>
    <submittedName>
        <fullName evidence="12">RNA exonuclease 1 homolog isoform X1</fullName>
    </submittedName>
</protein>
<keyword evidence="7" id="KW-0863">Zinc-finger</keyword>
<dbReference type="PANTHER" id="PTHR12801">
    <property type="entry name" value="RNA EXONUCLEASE REXO1 / RECO3 FAMILY MEMBER-RELATED"/>
    <property type="match status" value="1"/>
</dbReference>
<dbReference type="KEGG" id="pmrn:116948847"/>
<gene>
    <name evidence="12" type="primary">REXO1</name>
</gene>
<organism evidence="11 12">
    <name type="scientific">Petromyzon marinus</name>
    <name type="common">Sea lamprey</name>
    <dbReference type="NCBI Taxonomy" id="7757"/>
    <lineage>
        <taxon>Eukaryota</taxon>
        <taxon>Metazoa</taxon>
        <taxon>Chordata</taxon>
        <taxon>Craniata</taxon>
        <taxon>Vertebrata</taxon>
        <taxon>Cyclostomata</taxon>
        <taxon>Hyperoartia</taxon>
        <taxon>Petromyzontiformes</taxon>
        <taxon>Petromyzontidae</taxon>
        <taxon>Petromyzon</taxon>
    </lineage>
</organism>
<dbReference type="FunFam" id="3.30.420.10:FF:000021">
    <property type="entry name" value="RNA exonuclease 1 homolog"/>
    <property type="match status" value="1"/>
</dbReference>
<keyword evidence="7" id="KW-0862">Zinc</keyword>
<dbReference type="InterPro" id="IPR047021">
    <property type="entry name" value="REXO1/3/4-like"/>
</dbReference>
<reference evidence="12" key="1">
    <citation type="submission" date="2025-08" db="UniProtKB">
        <authorList>
            <consortium name="RefSeq"/>
        </authorList>
    </citation>
    <scope>IDENTIFICATION</scope>
    <source>
        <tissue evidence="12">Sperm</tissue>
    </source>
</reference>
<dbReference type="GO" id="GO:0005634">
    <property type="term" value="C:nucleus"/>
    <property type="evidence" value="ECO:0007669"/>
    <property type="project" value="UniProtKB-SubCell"/>
</dbReference>
<evidence type="ECO:0000259" key="10">
    <source>
        <dbReference type="PROSITE" id="PS50103"/>
    </source>
</evidence>
<keyword evidence="6" id="KW-0539">Nucleus</keyword>
<keyword evidence="5 12" id="KW-0269">Exonuclease</keyword>
<feature type="compositionally biased region" description="Acidic residues" evidence="9">
    <location>
        <begin position="311"/>
        <end position="322"/>
    </location>
</feature>
<keyword evidence="11" id="KW-1185">Reference proteome</keyword>
<dbReference type="GO" id="GO:0004527">
    <property type="term" value="F:exonuclease activity"/>
    <property type="evidence" value="ECO:0007669"/>
    <property type="project" value="UniProtKB-KW"/>
</dbReference>
<name>A0AAJ7X5D5_PETMA</name>
<dbReference type="Pfam" id="PF15870">
    <property type="entry name" value="EloA-BP1"/>
    <property type="match status" value="1"/>
</dbReference>
<dbReference type="InterPro" id="IPR012337">
    <property type="entry name" value="RNaseH-like_sf"/>
</dbReference>
<feature type="region of interest" description="Disordered" evidence="9">
    <location>
        <begin position="803"/>
        <end position="824"/>
    </location>
</feature>
<keyword evidence="8" id="KW-0175">Coiled coil</keyword>
<feature type="zinc finger region" description="C3H1-type" evidence="7">
    <location>
        <begin position="7"/>
        <end position="33"/>
    </location>
</feature>
<evidence type="ECO:0000313" key="12">
    <source>
        <dbReference type="RefSeq" id="XP_032821901.1"/>
    </source>
</evidence>
<evidence type="ECO:0000256" key="2">
    <source>
        <dbReference type="ARBA" id="ARBA00006357"/>
    </source>
</evidence>
<dbReference type="InterPro" id="IPR031736">
    <property type="entry name" value="REXO1-like_dom"/>
</dbReference>
<feature type="compositionally biased region" description="Basic and acidic residues" evidence="9">
    <location>
        <begin position="488"/>
        <end position="518"/>
    </location>
</feature>
<evidence type="ECO:0000256" key="7">
    <source>
        <dbReference type="PROSITE-ProRule" id="PRU00723"/>
    </source>
</evidence>
<dbReference type="PANTHER" id="PTHR12801:SF115">
    <property type="entry name" value="FI18136P1-RELATED"/>
    <property type="match status" value="1"/>
</dbReference>
<keyword evidence="4" id="KW-0378">Hydrolase</keyword>
<evidence type="ECO:0000313" key="11">
    <source>
        <dbReference type="Proteomes" id="UP001318040"/>
    </source>
</evidence>
<evidence type="ECO:0000256" key="3">
    <source>
        <dbReference type="ARBA" id="ARBA00022722"/>
    </source>
</evidence>
<feature type="coiled-coil region" evidence="8">
    <location>
        <begin position="80"/>
        <end position="110"/>
    </location>
</feature>
<comment type="similarity">
    <text evidence="2">Belongs to the REXO1/REXO3 family.</text>
</comment>
<evidence type="ECO:0000256" key="5">
    <source>
        <dbReference type="ARBA" id="ARBA00022839"/>
    </source>
</evidence>
<dbReference type="Proteomes" id="UP001318040">
    <property type="component" value="Chromosome 35"/>
</dbReference>
<dbReference type="SMART" id="SM00479">
    <property type="entry name" value="EXOIII"/>
    <property type="match status" value="1"/>
</dbReference>
<dbReference type="InterPro" id="IPR000571">
    <property type="entry name" value="Znf_CCCH"/>
</dbReference>
<feature type="region of interest" description="Disordered" evidence="9">
    <location>
        <begin position="187"/>
        <end position="206"/>
    </location>
</feature>
<dbReference type="RefSeq" id="XP_032821901.1">
    <property type="nucleotide sequence ID" value="XM_032966010.1"/>
</dbReference>
<evidence type="ECO:0000256" key="8">
    <source>
        <dbReference type="SAM" id="Coils"/>
    </source>
</evidence>
<feature type="compositionally biased region" description="Basic and acidic residues" evidence="9">
    <location>
        <begin position="533"/>
        <end position="573"/>
    </location>
</feature>
<dbReference type="InterPro" id="IPR034922">
    <property type="entry name" value="REX1-like_exo"/>
</dbReference>
<keyword evidence="7" id="KW-0479">Metal-binding</keyword>
<evidence type="ECO:0000256" key="1">
    <source>
        <dbReference type="ARBA" id="ARBA00004123"/>
    </source>
</evidence>
<dbReference type="GO" id="GO:0003676">
    <property type="term" value="F:nucleic acid binding"/>
    <property type="evidence" value="ECO:0007669"/>
    <property type="project" value="InterPro"/>
</dbReference>
<feature type="compositionally biased region" description="Low complexity" evidence="9">
    <location>
        <begin position="621"/>
        <end position="644"/>
    </location>
</feature>
<evidence type="ECO:0000256" key="6">
    <source>
        <dbReference type="ARBA" id="ARBA00023242"/>
    </source>
</evidence>
<feature type="compositionally biased region" description="Basic and acidic residues" evidence="9">
    <location>
        <begin position="413"/>
        <end position="425"/>
    </location>
</feature>
<comment type="subcellular location">
    <subcellularLocation>
        <location evidence="1">Nucleus</location>
    </subcellularLocation>
</comment>
<evidence type="ECO:0000256" key="9">
    <source>
        <dbReference type="SAM" id="MobiDB-lite"/>
    </source>
</evidence>
<feature type="compositionally biased region" description="Basic and acidic residues" evidence="9">
    <location>
        <begin position="372"/>
        <end position="402"/>
    </location>
</feature>
<feature type="compositionally biased region" description="Basic residues" evidence="9">
    <location>
        <begin position="519"/>
        <end position="532"/>
    </location>
</feature>
<feature type="region of interest" description="Disordered" evidence="9">
    <location>
        <begin position="246"/>
        <end position="703"/>
    </location>
</feature>
<sequence>MLPSTGYFRSLDCPFYAEARCQRPHCHFKHPRSARNKAGSERRAAEVPGSKTESKDDAYDPSHPGLLEKLPARNVVATQADDLEAVTRAIEAVKNAMEQEKQKLSRCLQDRKLTYAAHSSTVDEYDPTAVGPELLRGNVFGPKHVGFTAGSDLLKNNEVSFRSAALEYDPADFSLSKTVEYNPTPITAKGRTKYTLDSPRDEDPSHYVPKVVACTQQVAPSNKYVVDIKKPTSNMEYDPLMNFTSMFTPEKESDSKQQKKRHRSSDSRAADTVSYEPSPKDARVATPASNGMGDNSPFGAAPVEGPPCQFSDEDDNDGDDDGAAVVADDNGDSSSNKEVPQSGVVRKVKVKKRAEPVLREIAVQCGIGGLSRGDDDNSGKVQEKENHSRLKADRKIKDKSPLEKQTSSGSSKLTDKIKVSSKLEKNPGLSKGAEVEKSRSLKTKEIKISSKDKSCSSSKGDKDKGSNNKSDKHKNSESAHSSSNSTVRTEKNKASKGDTNDKKSETVHATKAKDDDKHKHSSKDRKPHLKSRDKKERKSSSSEKEGRSHDNQRQGKDSALKPHKDGGGTERGHKASKKRKDGNKEDKPAVNLPTRNPAKEKRNKITQKDLFGDDSEDEDQSVASVSTASLVSKSLKRPLPSSSGSIGGHLKRPKLTSPIRGVESDIDDSDGGDGDDNDDDDDDDEIDYAAIASEMDFEESDPMEECLRIFNESTEIKKEDKGRRRPSLGQENVEEGSSGVTPVVPLLKKRVAHTSKFETAKPGQAVIRPYRPTAQQVCQARLLQAQQRSLTAAPAPASLPLAASPATAARPAASPSTSPFGGKRRVAHGLFTTSLAAGARGAVSVNASAGRQAGTAGALTPRQVDATSPAHTPATMMCKTTVVPQRRMAHTPNPSNPAMKRPLIMADRNCKVPLAVRQRYLNVFIDECLKFCSSEQEAFDRALAEEKVAMERSSSKAIYVNVAVNVLKKLRSQGNPSPARAPAMSLSRRPLSHEAVLGGKMAAKASFTMNLYGKGQPLESHLDEKSLFQRLSAYLLTEEQLRENGYPRPDPERCSRAILFTADTKTANKDPLMRICCRCGTSYSVNLKGDYLRREECTYHYGRAWRQRVSGGWETRYNCCQGSVGSSGCQVAKCHVFDGRKESLDGFVCTIAKSPVPDRIPGVYALDCEMCYTKQGLELTRVTVVDWQLKPVYDTFVLPDSEVVDYNTRFSGVTEEDLRDTTTTIRTVQAALLSRLSADSILLGHSLESDLFALKIIHSTVVDTAVVFPHRMGSPYKRALRTLMAEHLQRIIQNDVGGHNSTEDAASCMELMIYKIKEDAKVKK</sequence>
<dbReference type="Gene3D" id="3.30.420.10">
    <property type="entry name" value="Ribonuclease H-like superfamily/Ribonuclease H"/>
    <property type="match status" value="1"/>
</dbReference>
<feature type="region of interest" description="Disordered" evidence="9">
    <location>
        <begin position="717"/>
        <end position="740"/>
    </location>
</feature>
<dbReference type="CTD" id="57455"/>
<dbReference type="CDD" id="cd06145">
    <property type="entry name" value="REX1_like"/>
    <property type="match status" value="1"/>
</dbReference>
<feature type="compositionally biased region" description="Low complexity" evidence="9">
    <location>
        <begin position="803"/>
        <end position="819"/>
    </location>
</feature>
<dbReference type="GO" id="GO:0008270">
    <property type="term" value="F:zinc ion binding"/>
    <property type="evidence" value="ECO:0007669"/>
    <property type="project" value="UniProtKB-KW"/>
</dbReference>
<feature type="compositionally biased region" description="Basic and acidic residues" evidence="9">
    <location>
        <begin position="433"/>
        <end position="477"/>
    </location>
</feature>
<evidence type="ECO:0000256" key="4">
    <source>
        <dbReference type="ARBA" id="ARBA00022801"/>
    </source>
</evidence>
<keyword evidence="3" id="KW-0540">Nuclease</keyword>
<feature type="region of interest" description="Disordered" evidence="9">
    <location>
        <begin position="29"/>
        <end position="67"/>
    </location>
</feature>
<feature type="domain" description="C3H1-type" evidence="10">
    <location>
        <begin position="7"/>
        <end position="33"/>
    </location>
</feature>
<dbReference type="SUPFAM" id="SSF53098">
    <property type="entry name" value="Ribonuclease H-like"/>
    <property type="match status" value="1"/>
</dbReference>
<dbReference type="InterPro" id="IPR036397">
    <property type="entry name" value="RNaseH_sf"/>
</dbReference>
<feature type="compositionally biased region" description="Acidic residues" evidence="9">
    <location>
        <begin position="664"/>
        <end position="687"/>
    </location>
</feature>
<dbReference type="PROSITE" id="PS50103">
    <property type="entry name" value="ZF_C3H1"/>
    <property type="match status" value="1"/>
</dbReference>
<feature type="compositionally biased region" description="Polar residues" evidence="9">
    <location>
        <begin position="403"/>
        <end position="412"/>
    </location>
</feature>
<dbReference type="InterPro" id="IPR013520">
    <property type="entry name" value="Ribonucl_H"/>
</dbReference>
<feature type="compositionally biased region" description="Low complexity" evidence="9">
    <location>
        <begin position="323"/>
        <end position="336"/>
    </location>
</feature>
<proteinExistence type="inferred from homology"/>